<dbReference type="EMBL" id="CP011307">
    <property type="protein sequence ID" value="ALP95069.1"/>
    <property type="molecule type" value="Genomic_DNA"/>
</dbReference>
<gene>
    <name evidence="1" type="ORF">IB211_02678c</name>
</gene>
<evidence type="ECO:0000313" key="2">
    <source>
        <dbReference type="Proteomes" id="UP000064844"/>
    </source>
</evidence>
<proteinExistence type="predicted"/>
<name>A0A0S2W6S8_9FIRM</name>
<evidence type="ECO:0000313" key="1">
    <source>
        <dbReference type="EMBL" id="ALP95069.1"/>
    </source>
</evidence>
<sequence>MWAGKSFLSNLSKAVEKSPAETTISAGLLFYYLFSFRIRLLPQ</sequence>
<dbReference type="STRING" id="1297617.IB211_02678c"/>
<dbReference type="KEGG" id="ibu:IB211_02678c"/>
<dbReference type="Proteomes" id="UP000064844">
    <property type="component" value="Chromosome"/>
</dbReference>
<protein>
    <submittedName>
        <fullName evidence="1">Uncharacterized protein</fullName>
    </submittedName>
</protein>
<dbReference type="AlphaFoldDB" id="A0A0S2W6S8"/>
<keyword evidence="2" id="KW-1185">Reference proteome</keyword>
<reference evidence="1 2" key="1">
    <citation type="journal article" date="2015" name="Nat. Commun.">
        <title>Production of butyrate from lysine and the Amadori product fructoselysine by a human gut commensal.</title>
        <authorList>
            <person name="Bui T.P."/>
            <person name="Ritari J."/>
            <person name="Boeren S."/>
            <person name="de Waard P."/>
            <person name="Plugge C.M."/>
            <person name="de Vos W.M."/>
        </authorList>
    </citation>
    <scope>NUCLEOTIDE SEQUENCE [LARGE SCALE GENOMIC DNA]</scope>
    <source>
        <strain evidence="1 2">AF211</strain>
    </source>
</reference>
<reference evidence="2" key="2">
    <citation type="submission" date="2015-04" db="EMBL/GenBank/DDBJ databases">
        <title>A butyrogenic pathway from the amino acid lysine in a human gut commensal.</title>
        <authorList>
            <person name="de Vos W.M."/>
            <person name="Bui N.T.P."/>
            <person name="Plugge C.M."/>
            <person name="Ritari J."/>
        </authorList>
    </citation>
    <scope>NUCLEOTIDE SEQUENCE [LARGE SCALE GENOMIC DNA]</scope>
    <source>
        <strain evidence="2">AF211</strain>
    </source>
</reference>
<accession>A0A0S2W6S8</accession>
<organism evidence="1 2">
    <name type="scientific">Intestinimonas butyriciproducens</name>
    <dbReference type="NCBI Taxonomy" id="1297617"/>
    <lineage>
        <taxon>Bacteria</taxon>
        <taxon>Bacillati</taxon>
        <taxon>Bacillota</taxon>
        <taxon>Clostridia</taxon>
        <taxon>Eubacteriales</taxon>
        <taxon>Intestinimonas</taxon>
    </lineage>
</organism>